<dbReference type="FunFam" id="3.30.70.360:FF:000001">
    <property type="entry name" value="N-acetyldiaminopimelate deacetylase"/>
    <property type="match status" value="1"/>
</dbReference>
<feature type="binding site" evidence="2">
    <location>
        <position position="106"/>
    </location>
    <ligand>
        <name>Mn(2+)</name>
        <dbReference type="ChEBI" id="CHEBI:29035"/>
        <label>2</label>
    </ligand>
</feature>
<dbReference type="PIRSF" id="PIRSF005962">
    <property type="entry name" value="Pept_M20D_amidohydro"/>
    <property type="match status" value="1"/>
</dbReference>
<keyword evidence="2" id="KW-0464">Manganese</keyword>
<dbReference type="GO" id="GO:0046872">
    <property type="term" value="F:metal ion binding"/>
    <property type="evidence" value="ECO:0007669"/>
    <property type="project" value="UniProtKB-KW"/>
</dbReference>
<evidence type="ECO:0000259" key="3">
    <source>
        <dbReference type="Pfam" id="PF07687"/>
    </source>
</evidence>
<dbReference type="Pfam" id="PF07687">
    <property type="entry name" value="M20_dimer"/>
    <property type="match status" value="1"/>
</dbReference>
<dbReference type="InterPro" id="IPR036264">
    <property type="entry name" value="Bact_exopeptidase_dim_dom"/>
</dbReference>
<evidence type="ECO:0000256" key="2">
    <source>
        <dbReference type="PIRSR" id="PIRSR005962-1"/>
    </source>
</evidence>
<dbReference type="RefSeq" id="WP_074240104.1">
    <property type="nucleotide sequence ID" value="NZ_FSRA01000001.1"/>
</dbReference>
<feature type="binding site" evidence="2">
    <location>
        <position position="104"/>
    </location>
    <ligand>
        <name>Mn(2+)</name>
        <dbReference type="ChEBI" id="CHEBI:29035"/>
        <label>2</label>
    </ligand>
</feature>
<dbReference type="AlphaFoldDB" id="A0A1N6H1C5"/>
<accession>A0A1N6H1C5</accession>
<feature type="binding site" evidence="2">
    <location>
        <position position="140"/>
    </location>
    <ligand>
        <name>Mn(2+)</name>
        <dbReference type="ChEBI" id="CHEBI:29035"/>
        <label>2</label>
    </ligand>
</feature>
<dbReference type="GO" id="GO:0050118">
    <property type="term" value="F:N-acetyldiaminopimelate deacetylase activity"/>
    <property type="evidence" value="ECO:0007669"/>
    <property type="project" value="UniProtKB-ARBA"/>
</dbReference>
<dbReference type="GO" id="GO:0019877">
    <property type="term" value="P:diaminopimelate biosynthetic process"/>
    <property type="evidence" value="ECO:0007669"/>
    <property type="project" value="UniProtKB-ARBA"/>
</dbReference>
<gene>
    <name evidence="4" type="ORF">SAMN04488055_3115</name>
</gene>
<dbReference type="PANTHER" id="PTHR11014:SF63">
    <property type="entry name" value="METALLOPEPTIDASE, PUTATIVE (AFU_ORTHOLOGUE AFUA_6G09600)-RELATED"/>
    <property type="match status" value="1"/>
</dbReference>
<dbReference type="STRING" id="536979.SAMN04488055_3115"/>
<evidence type="ECO:0000313" key="4">
    <source>
        <dbReference type="EMBL" id="SIO13569.1"/>
    </source>
</evidence>
<keyword evidence="2" id="KW-0479">Metal-binding</keyword>
<dbReference type="Gene3D" id="3.40.630.10">
    <property type="entry name" value="Zn peptidases"/>
    <property type="match status" value="1"/>
</dbReference>
<reference evidence="4 5" key="1">
    <citation type="submission" date="2016-11" db="EMBL/GenBank/DDBJ databases">
        <authorList>
            <person name="Jaros S."/>
            <person name="Januszkiewicz K."/>
            <person name="Wedrychowicz H."/>
        </authorList>
    </citation>
    <scope>NUCLEOTIDE SEQUENCE [LARGE SCALE GENOMIC DNA]</scope>
    <source>
        <strain evidence="4 5">DSM 24787</strain>
    </source>
</reference>
<feature type="binding site" evidence="2">
    <location>
        <position position="167"/>
    </location>
    <ligand>
        <name>Mn(2+)</name>
        <dbReference type="ChEBI" id="CHEBI:29035"/>
        <label>2</label>
    </ligand>
</feature>
<evidence type="ECO:0000313" key="5">
    <source>
        <dbReference type="Proteomes" id="UP000185003"/>
    </source>
</evidence>
<dbReference type="InterPro" id="IPR002933">
    <property type="entry name" value="Peptidase_M20"/>
</dbReference>
<comment type="cofactor">
    <cofactor evidence="2">
        <name>Mn(2+)</name>
        <dbReference type="ChEBI" id="CHEBI:29035"/>
    </cofactor>
    <text evidence="2">The Mn(2+) ion enhances activity.</text>
</comment>
<dbReference type="InterPro" id="IPR017439">
    <property type="entry name" value="Amidohydrolase"/>
</dbReference>
<dbReference type="EMBL" id="FSRA01000001">
    <property type="protein sequence ID" value="SIO13569.1"/>
    <property type="molecule type" value="Genomic_DNA"/>
</dbReference>
<feature type="domain" description="Peptidase M20 dimerisation" evidence="3">
    <location>
        <begin position="191"/>
        <end position="284"/>
    </location>
</feature>
<dbReference type="Proteomes" id="UP000185003">
    <property type="component" value="Unassembled WGS sequence"/>
</dbReference>
<dbReference type="SUPFAM" id="SSF53187">
    <property type="entry name" value="Zn-dependent exopeptidases"/>
    <property type="match status" value="1"/>
</dbReference>
<name>A0A1N6H1C5_9BACT</name>
<proteinExistence type="predicted"/>
<dbReference type="Gene3D" id="3.30.70.360">
    <property type="match status" value="1"/>
</dbReference>
<protein>
    <submittedName>
        <fullName evidence="4">Amidohydrolase</fullName>
    </submittedName>
</protein>
<keyword evidence="1 4" id="KW-0378">Hydrolase</keyword>
<evidence type="ECO:0000256" key="1">
    <source>
        <dbReference type="ARBA" id="ARBA00022801"/>
    </source>
</evidence>
<sequence length="393" mass="42802">MLLEEIKKLSASIFPEVIKDRRHLHANPELSFHEQETSAYVKKALSNLGIEWTPVAGTGVLALIKGDLPSEKVIALRADMDALPITESNEVPYVSKQKGVMHACGHDAHTASLLGTAKVLQSLKHTFGGTVKLLFQPGEEKLPGGATHMIRDGVLQNPAPLAAIGQHVMPSIPVGKIGIRKGKFMASMDEITLHIHGRGGHGAQPHLNIDPVVIASQVIVSLQQIVSRVANPSIPSVLSFGRFMAEGAINVIPDAVYIEGTFRTMNEEWRDEAHRRIRRIVEATVEGMGATCELNIVKGYPALVNEEGLTANVISYIEEYAGRENIIDLDIWMASEDFAYYGRELPACFYLLGVGNVDRNITASLHTPGFNIDEDALRLGPGLMAYIAIRSLV</sequence>
<dbReference type="NCBIfam" id="TIGR01891">
    <property type="entry name" value="amidohydrolases"/>
    <property type="match status" value="1"/>
</dbReference>
<dbReference type="PANTHER" id="PTHR11014">
    <property type="entry name" value="PEPTIDASE M20 FAMILY MEMBER"/>
    <property type="match status" value="1"/>
</dbReference>
<keyword evidence="5" id="KW-1185">Reference proteome</keyword>
<organism evidence="4 5">
    <name type="scientific">Chitinophaga niabensis</name>
    <dbReference type="NCBI Taxonomy" id="536979"/>
    <lineage>
        <taxon>Bacteria</taxon>
        <taxon>Pseudomonadati</taxon>
        <taxon>Bacteroidota</taxon>
        <taxon>Chitinophagia</taxon>
        <taxon>Chitinophagales</taxon>
        <taxon>Chitinophagaceae</taxon>
        <taxon>Chitinophaga</taxon>
    </lineage>
</organism>
<dbReference type="InterPro" id="IPR011650">
    <property type="entry name" value="Peptidase_M20_dimer"/>
</dbReference>
<dbReference type="CDD" id="cd03886">
    <property type="entry name" value="M20_Acy1"/>
    <property type="match status" value="1"/>
</dbReference>
<dbReference type="Pfam" id="PF01546">
    <property type="entry name" value="Peptidase_M20"/>
    <property type="match status" value="1"/>
</dbReference>
<dbReference type="SUPFAM" id="SSF55031">
    <property type="entry name" value="Bacterial exopeptidase dimerisation domain"/>
    <property type="match status" value="1"/>
</dbReference>
<feature type="binding site" evidence="2">
    <location>
        <position position="366"/>
    </location>
    <ligand>
        <name>Mn(2+)</name>
        <dbReference type="ChEBI" id="CHEBI:29035"/>
        <label>2</label>
    </ligand>
</feature>
<dbReference type="OrthoDB" id="9776731at2"/>